<feature type="binding site" evidence="9">
    <location>
        <position position="84"/>
    </location>
    <ligand>
        <name>Fe cation</name>
        <dbReference type="ChEBI" id="CHEBI:24875"/>
        <label>1</label>
    </ligand>
</feature>
<dbReference type="GO" id="GO:0046872">
    <property type="term" value="F:metal ion binding"/>
    <property type="evidence" value="ECO:0007669"/>
    <property type="project" value="UniProtKB-KW"/>
</dbReference>
<evidence type="ECO:0000256" key="8">
    <source>
        <dbReference type="ARBA" id="ARBA00023136"/>
    </source>
</evidence>
<dbReference type="EC" id="1.14.99.60" evidence="9"/>
<sequence length="205" mass="22104">MDPFLTAADAALRTLFATPRATRPCPVLPAGATQLENSEKHHSGALMRVNHVGEVCAQALYASQALATRDAGLRAHFEAAAREETDHLAWTKGRLDELGARPSLLNPLWYAGAFAMGLVAGRLGDRVSLGFVLETERQVEAHLQSHLERLPAGDHASRAIVVQMRDDEARHAAQAKDAGALEFPAPVKALMQTAARVMTTTAHYI</sequence>
<dbReference type="KEGG" id="rhf:EUB48_02830"/>
<name>A0A515D7G4_9BURK</name>
<accession>A0A515D7G4</accession>
<dbReference type="GO" id="GO:0006744">
    <property type="term" value="P:ubiquinone biosynthetic process"/>
    <property type="evidence" value="ECO:0007669"/>
    <property type="project" value="UniProtKB-UniRule"/>
</dbReference>
<keyword evidence="11" id="KW-1185">Reference proteome</keyword>
<dbReference type="InterPro" id="IPR009078">
    <property type="entry name" value="Ferritin-like_SF"/>
</dbReference>
<keyword evidence="2 9" id="KW-1003">Cell membrane</keyword>
<dbReference type="CDD" id="cd01042">
    <property type="entry name" value="DMQH"/>
    <property type="match status" value="1"/>
</dbReference>
<dbReference type="InterPro" id="IPR011566">
    <property type="entry name" value="Ubq_synth_Coq7"/>
</dbReference>
<feature type="binding site" evidence="9">
    <location>
        <position position="54"/>
    </location>
    <ligand>
        <name>Fe cation</name>
        <dbReference type="ChEBI" id="CHEBI:24875"/>
        <label>1</label>
    </ligand>
</feature>
<comment type="subcellular location">
    <subcellularLocation>
        <location evidence="9">Cell membrane</location>
        <topology evidence="9">Peripheral membrane protein</topology>
    </subcellularLocation>
</comment>
<dbReference type="EMBL" id="CP035503">
    <property type="protein sequence ID" value="QDL36352.1"/>
    <property type="molecule type" value="Genomic_DNA"/>
</dbReference>
<dbReference type="NCBIfam" id="NF033656">
    <property type="entry name" value="DMQ_monoox_COQ7"/>
    <property type="match status" value="1"/>
</dbReference>
<dbReference type="InterPro" id="IPR047809">
    <property type="entry name" value="COQ7_proteobact"/>
</dbReference>
<keyword evidence="6 9" id="KW-0408">Iron</keyword>
<evidence type="ECO:0000256" key="7">
    <source>
        <dbReference type="ARBA" id="ARBA00023033"/>
    </source>
</evidence>
<evidence type="ECO:0000256" key="9">
    <source>
        <dbReference type="HAMAP-Rule" id="MF_01658"/>
    </source>
</evidence>
<dbReference type="Proteomes" id="UP000316798">
    <property type="component" value="Chromosome"/>
</dbReference>
<dbReference type="GO" id="GO:0008682">
    <property type="term" value="F:3-demethoxyubiquinol 3-hydroxylase activity"/>
    <property type="evidence" value="ECO:0007669"/>
    <property type="project" value="UniProtKB-EC"/>
</dbReference>
<organism evidence="10 11">
    <name type="scientific">Rhodoferax sediminis</name>
    <dbReference type="NCBI Taxonomy" id="2509614"/>
    <lineage>
        <taxon>Bacteria</taxon>
        <taxon>Pseudomonadati</taxon>
        <taxon>Pseudomonadota</taxon>
        <taxon>Betaproteobacteria</taxon>
        <taxon>Burkholderiales</taxon>
        <taxon>Comamonadaceae</taxon>
        <taxon>Rhodoferax</taxon>
    </lineage>
</organism>
<evidence type="ECO:0000313" key="10">
    <source>
        <dbReference type="EMBL" id="QDL36352.1"/>
    </source>
</evidence>
<dbReference type="AlphaFoldDB" id="A0A515D7G4"/>
<evidence type="ECO:0000256" key="3">
    <source>
        <dbReference type="ARBA" id="ARBA00022688"/>
    </source>
</evidence>
<dbReference type="Pfam" id="PF03232">
    <property type="entry name" value="COQ7"/>
    <property type="match status" value="1"/>
</dbReference>
<dbReference type="HAMAP" id="MF_01658">
    <property type="entry name" value="COQ7"/>
    <property type="match status" value="1"/>
</dbReference>
<comment type="similarity">
    <text evidence="9">Belongs to the COQ7 family.</text>
</comment>
<evidence type="ECO:0000256" key="6">
    <source>
        <dbReference type="ARBA" id="ARBA00023004"/>
    </source>
</evidence>
<dbReference type="PANTHER" id="PTHR11237">
    <property type="entry name" value="COENZYME Q10 BIOSYNTHESIS PROTEIN 7"/>
    <property type="match status" value="1"/>
</dbReference>
<feature type="binding site" evidence="9">
    <location>
        <position position="168"/>
    </location>
    <ligand>
        <name>Fe cation</name>
        <dbReference type="ChEBI" id="CHEBI:24875"/>
        <label>1</label>
    </ligand>
</feature>
<protein>
    <recommendedName>
        <fullName evidence="9">3-demethoxyubiquinol 3-hydroxylase</fullName>
        <shortName evidence="9">DMQ hydroxylase</shortName>
        <ecNumber evidence="9">1.14.99.60</ecNumber>
    </recommendedName>
    <alternativeName>
        <fullName evidence="9">2-nonaprenyl-3-methyl-6-methoxy-1,4-benzoquinol hydroxylase</fullName>
    </alternativeName>
</protein>
<evidence type="ECO:0000256" key="4">
    <source>
        <dbReference type="ARBA" id="ARBA00022723"/>
    </source>
</evidence>
<evidence type="ECO:0000256" key="5">
    <source>
        <dbReference type="ARBA" id="ARBA00023002"/>
    </source>
</evidence>
<evidence type="ECO:0000256" key="1">
    <source>
        <dbReference type="ARBA" id="ARBA00004749"/>
    </source>
</evidence>
<gene>
    <name evidence="9 10" type="primary">coq7</name>
    <name evidence="10" type="ORF">EUB48_02830</name>
</gene>
<keyword evidence="5 9" id="KW-0560">Oxidoreductase</keyword>
<dbReference type="UniPathway" id="UPA00232"/>
<dbReference type="OrthoDB" id="5192789at2"/>
<comment type="cofactor">
    <cofactor evidence="9">
        <name>Fe cation</name>
        <dbReference type="ChEBI" id="CHEBI:24875"/>
    </cofactor>
    <text evidence="9">Binds 2 iron ions per subunit.</text>
</comment>
<feature type="binding site" evidence="9">
    <location>
        <position position="171"/>
    </location>
    <ligand>
        <name>Fe cation</name>
        <dbReference type="ChEBI" id="CHEBI:24875"/>
        <label>2</label>
    </ligand>
</feature>
<evidence type="ECO:0000256" key="2">
    <source>
        <dbReference type="ARBA" id="ARBA00022475"/>
    </source>
</evidence>
<comment type="pathway">
    <text evidence="1 9">Cofactor biosynthesis; ubiquinone biosynthesis.</text>
</comment>
<keyword evidence="8 9" id="KW-0472">Membrane</keyword>
<dbReference type="SUPFAM" id="SSF47240">
    <property type="entry name" value="Ferritin-like"/>
    <property type="match status" value="1"/>
</dbReference>
<reference evidence="10 11" key="1">
    <citation type="submission" date="2019-01" db="EMBL/GenBank/DDBJ databases">
        <title>Genomic insights into a novel species Rhodoferax sp.</title>
        <authorList>
            <person name="Jin L."/>
        </authorList>
    </citation>
    <scope>NUCLEOTIDE SEQUENCE [LARGE SCALE GENOMIC DNA]</scope>
    <source>
        <strain evidence="10 11">CHu59-6-5</strain>
    </source>
</reference>
<dbReference type="RefSeq" id="WP_142817525.1">
    <property type="nucleotide sequence ID" value="NZ_CP035503.1"/>
</dbReference>
<proteinExistence type="inferred from homology"/>
<feature type="binding site" evidence="9">
    <location>
        <position position="168"/>
    </location>
    <ligand>
        <name>Fe cation</name>
        <dbReference type="ChEBI" id="CHEBI:24875"/>
        <label>2</label>
    </ligand>
</feature>
<evidence type="ECO:0000313" key="11">
    <source>
        <dbReference type="Proteomes" id="UP000316798"/>
    </source>
</evidence>
<dbReference type="PANTHER" id="PTHR11237:SF4">
    <property type="entry name" value="5-DEMETHOXYUBIQUINONE HYDROXYLASE, MITOCHONDRIAL"/>
    <property type="match status" value="1"/>
</dbReference>
<keyword evidence="4 9" id="KW-0479">Metal-binding</keyword>
<comment type="catalytic activity">
    <reaction evidence="9">
        <text>a 5-methoxy-2-methyl-3-(all-trans-polyprenyl)benzene-1,4-diol + AH2 + O2 = a 3-demethylubiquinol + A + H2O</text>
        <dbReference type="Rhea" id="RHEA:50908"/>
        <dbReference type="Rhea" id="RHEA-COMP:10859"/>
        <dbReference type="Rhea" id="RHEA-COMP:10914"/>
        <dbReference type="ChEBI" id="CHEBI:13193"/>
        <dbReference type="ChEBI" id="CHEBI:15377"/>
        <dbReference type="ChEBI" id="CHEBI:15379"/>
        <dbReference type="ChEBI" id="CHEBI:17499"/>
        <dbReference type="ChEBI" id="CHEBI:84167"/>
        <dbReference type="ChEBI" id="CHEBI:84422"/>
        <dbReference type="EC" id="1.14.99.60"/>
    </reaction>
</comment>
<dbReference type="GO" id="GO:0005886">
    <property type="term" value="C:plasma membrane"/>
    <property type="evidence" value="ECO:0007669"/>
    <property type="project" value="UniProtKB-SubCell"/>
</dbReference>
<keyword evidence="7 9" id="KW-0503">Monooxygenase</keyword>
<feature type="binding site" evidence="9">
    <location>
        <position position="84"/>
    </location>
    <ligand>
        <name>Fe cation</name>
        <dbReference type="ChEBI" id="CHEBI:24875"/>
        <label>2</label>
    </ligand>
</feature>
<keyword evidence="3 9" id="KW-0831">Ubiquinone biosynthesis</keyword>
<dbReference type="Gene3D" id="1.20.1260.10">
    <property type="match status" value="1"/>
</dbReference>
<feature type="binding site" evidence="9">
    <location>
        <position position="87"/>
    </location>
    <ligand>
        <name>Fe cation</name>
        <dbReference type="ChEBI" id="CHEBI:24875"/>
        <label>1</label>
    </ligand>
</feature>
<dbReference type="InterPro" id="IPR012347">
    <property type="entry name" value="Ferritin-like"/>
</dbReference>
<feature type="binding site" evidence="9">
    <location>
        <position position="136"/>
    </location>
    <ligand>
        <name>Fe cation</name>
        <dbReference type="ChEBI" id="CHEBI:24875"/>
        <label>2</label>
    </ligand>
</feature>
<comment type="function">
    <text evidence="9">Catalyzes the hydroxylation of 2-nonaprenyl-3-methyl-6-methoxy-1,4-benzoquinol during ubiquinone biosynthesis.</text>
</comment>